<organism evidence="1 2">
    <name type="scientific">Sumerlaea chitinivorans</name>
    <dbReference type="NCBI Taxonomy" id="2250252"/>
    <lineage>
        <taxon>Bacteria</taxon>
        <taxon>Candidatus Sumerlaeota</taxon>
        <taxon>Candidatus Sumerlaeia</taxon>
        <taxon>Candidatus Sumerlaeales</taxon>
        <taxon>Candidatus Sumerlaeaceae</taxon>
        <taxon>Candidatus Sumerlaea</taxon>
    </lineage>
</organism>
<gene>
    <name evidence="1" type="ORF">BRCON_2073</name>
</gene>
<name>A0A2Z4Y6L4_SUMC1</name>
<proteinExistence type="predicted"/>
<dbReference type="Proteomes" id="UP000262583">
    <property type="component" value="Chromosome"/>
</dbReference>
<dbReference type="EMBL" id="CP030759">
    <property type="protein sequence ID" value="AXA36850.1"/>
    <property type="molecule type" value="Genomic_DNA"/>
</dbReference>
<reference evidence="1 2" key="1">
    <citation type="submission" date="2018-05" db="EMBL/GenBank/DDBJ databases">
        <title>A metagenomic window into the 2 km-deep terrestrial subsurface aquifer revealed taxonomically and functionally diverse microbial community comprising novel uncultured bacterial lineages.</title>
        <authorList>
            <person name="Kadnikov V.V."/>
            <person name="Mardanov A.V."/>
            <person name="Beletsky A.V."/>
            <person name="Banks D."/>
            <person name="Pimenov N.V."/>
            <person name="Frank Y.A."/>
            <person name="Karnachuk O.V."/>
            <person name="Ravin N.V."/>
        </authorList>
    </citation>
    <scope>NUCLEOTIDE SEQUENCE [LARGE SCALE GENOMIC DNA]</scope>
    <source>
        <strain evidence="1">BY</strain>
    </source>
</reference>
<sequence>MVVAVVTKEAFLRGGHKDLKAFVADTRAQAPSFSKNRR</sequence>
<dbReference type="KEGG" id="schv:BRCON_2073"/>
<dbReference type="AlphaFoldDB" id="A0A2Z4Y6L4"/>
<accession>A0A2Z4Y6L4</accession>
<evidence type="ECO:0000313" key="2">
    <source>
        <dbReference type="Proteomes" id="UP000262583"/>
    </source>
</evidence>
<evidence type="ECO:0000313" key="1">
    <source>
        <dbReference type="EMBL" id="AXA36850.1"/>
    </source>
</evidence>
<protein>
    <submittedName>
        <fullName evidence="1">Uncharacterized protein</fullName>
    </submittedName>
</protein>